<feature type="compositionally biased region" description="Polar residues" evidence="1">
    <location>
        <begin position="30"/>
        <end position="40"/>
    </location>
</feature>
<evidence type="ECO:0000259" key="3">
    <source>
        <dbReference type="PROSITE" id="PS51938"/>
    </source>
</evidence>
<proteinExistence type="predicted"/>
<comment type="caution">
    <text evidence="4">The sequence shown here is derived from an EMBL/GenBank/DDBJ whole genome shotgun (WGS) entry which is preliminary data.</text>
</comment>
<dbReference type="Pfam" id="PF12752">
    <property type="entry name" value="SUZ"/>
    <property type="match status" value="1"/>
</dbReference>
<reference evidence="4 5" key="1">
    <citation type="journal article" date="2014" name="Proc. Natl. Acad. Sci. U.S.A.">
        <title>Trajectory and genomic determinants of fungal-pathogen speciation and host adaptation.</title>
        <authorList>
            <person name="Hu X."/>
            <person name="Xiao G."/>
            <person name="Zheng P."/>
            <person name="Shang Y."/>
            <person name="Su Y."/>
            <person name="Zhang X."/>
            <person name="Liu X."/>
            <person name="Zhan S."/>
            <person name="St Leger R.J."/>
            <person name="Wang C."/>
        </authorList>
    </citation>
    <scope>NUCLEOTIDE SEQUENCE [LARGE SCALE GENOMIC DNA]</scope>
    <source>
        <strain evidence="4 5">ARSEF 549</strain>
    </source>
</reference>
<dbReference type="PROSITE" id="PS51938">
    <property type="entry name" value="SUZ_C"/>
    <property type="match status" value="1"/>
</dbReference>
<keyword evidence="5" id="KW-1185">Reference proteome</keyword>
<feature type="domain" description="SUZ" evidence="2">
    <location>
        <begin position="91"/>
        <end position="185"/>
    </location>
</feature>
<sequence>MNKSGIPDAWDDNWEAQADRGAVEDDENHQQGGVSLQAAQPLTKAERITQHEEANRKMWESAYVCCSNTICFPSPAMPLLPLLPLTFPSRDATPQTFHYLEASNTVPLTSTFKPQVKVLSRKPMIAKRDATTGMSQLSMDDDDGEKDPKQPQPTAEEIRAKQKRDLEEKQRRYDEARAKIFGESNPSSRGSSPGTVTPPRGESRHSGRGRGRGGGGGQRNNGGTTNDGGRLPDMRRVNNQASSGRELYDPNFSPKPDAMAQRRGGGESDGGSGRGTTLRDDQYQFQAPQPQPAIRMPRGPDGTGRGGFGFARRGGKES</sequence>
<gene>
    <name evidence="4" type="ORF">MAN_04893</name>
</gene>
<name>A0A0B4FFI2_METAF</name>
<feature type="compositionally biased region" description="Basic and acidic residues" evidence="1">
    <location>
        <begin position="156"/>
        <end position="180"/>
    </location>
</feature>
<dbReference type="HOGENOM" id="CLU_060774_0_0_1"/>
<feature type="compositionally biased region" description="Low complexity" evidence="1">
    <location>
        <begin position="286"/>
        <end position="300"/>
    </location>
</feature>
<feature type="region of interest" description="Disordered" evidence="1">
    <location>
        <begin position="123"/>
        <end position="318"/>
    </location>
</feature>
<dbReference type="PROSITE" id="PS51673">
    <property type="entry name" value="SUZ"/>
    <property type="match status" value="1"/>
</dbReference>
<feature type="domain" description="SUZ-C" evidence="3">
    <location>
        <begin position="254"/>
        <end position="312"/>
    </location>
</feature>
<dbReference type="EMBL" id="AZNF01000005">
    <property type="protein sequence ID" value="KID66612.1"/>
    <property type="molecule type" value="Genomic_DNA"/>
</dbReference>
<dbReference type="AlphaFoldDB" id="A0A0B4FFI2"/>
<organism evidence="4 5">
    <name type="scientific">Metarhizium anisopliae (strain ARSEF 549)</name>
    <dbReference type="NCBI Taxonomy" id="3151832"/>
    <lineage>
        <taxon>Eukaryota</taxon>
        <taxon>Fungi</taxon>
        <taxon>Dikarya</taxon>
        <taxon>Ascomycota</taxon>
        <taxon>Pezizomycotina</taxon>
        <taxon>Sordariomycetes</taxon>
        <taxon>Hypocreomycetidae</taxon>
        <taxon>Hypocreales</taxon>
        <taxon>Clavicipitaceae</taxon>
        <taxon>Metarhizium</taxon>
    </lineage>
</organism>
<accession>A0A0B4FFI2</accession>
<feature type="region of interest" description="Disordered" evidence="1">
    <location>
        <begin position="1"/>
        <end position="42"/>
    </location>
</feature>
<dbReference type="OrthoDB" id="5422283at2759"/>
<feature type="compositionally biased region" description="Polar residues" evidence="1">
    <location>
        <begin position="184"/>
        <end position="195"/>
    </location>
</feature>
<evidence type="ECO:0000256" key="1">
    <source>
        <dbReference type="SAM" id="MobiDB-lite"/>
    </source>
</evidence>
<evidence type="ECO:0000259" key="2">
    <source>
        <dbReference type="PROSITE" id="PS51673"/>
    </source>
</evidence>
<dbReference type="InterPro" id="IPR024642">
    <property type="entry name" value="SUZ-C"/>
</dbReference>
<dbReference type="VEuPathDB" id="FungiDB:MAN_04893"/>
<evidence type="ECO:0000313" key="5">
    <source>
        <dbReference type="Proteomes" id="UP000031186"/>
    </source>
</evidence>
<protein>
    <submittedName>
        <fullName evidence="4">Uncharacterized protein</fullName>
    </submittedName>
</protein>
<dbReference type="Proteomes" id="UP000031186">
    <property type="component" value="Unassembled WGS sequence"/>
</dbReference>
<evidence type="ECO:0000313" key="4">
    <source>
        <dbReference type="EMBL" id="KID66612.1"/>
    </source>
</evidence>
<dbReference type="InterPro" id="IPR024771">
    <property type="entry name" value="SUZ"/>
</dbReference>
<feature type="non-terminal residue" evidence="4">
    <location>
        <position position="1"/>
    </location>
</feature>